<sequence>MVDRRTRDEKIAATGRRTLLEGDQARDVHRAGTRASHQAYMDQMAEKYELRGKKRQEGVDYSREAMNRRSDQAGRKAENATAYEKHKENWMNWGSDLWKTAAETYNSTAASVSATYKAAADYVVDKVTVSSEKATTSKEDAVRYAQSKGFAKDSPNSADLIREKSEAGVKKSVQCLGQGKFKDAIREMRETDKKVGQVIEREEGYRNRGPG</sequence>
<gene>
    <name evidence="2" type="ORF">Lsha_0317</name>
</gene>
<name>A0A0W0Z745_9GAMM</name>
<protein>
    <submittedName>
        <fullName evidence="2">Uncharacterized protein</fullName>
    </submittedName>
</protein>
<dbReference type="AlphaFoldDB" id="A0A0W0Z745"/>
<dbReference type="Proteomes" id="UP000054600">
    <property type="component" value="Unassembled WGS sequence"/>
</dbReference>
<accession>A0A0W0Z745</accession>
<evidence type="ECO:0000256" key="1">
    <source>
        <dbReference type="SAM" id="MobiDB-lite"/>
    </source>
</evidence>
<evidence type="ECO:0000313" key="2">
    <source>
        <dbReference type="EMBL" id="KTD64948.1"/>
    </source>
</evidence>
<organism evidence="2 3">
    <name type="scientific">Legionella shakespearei DSM 23087</name>
    <dbReference type="NCBI Taxonomy" id="1122169"/>
    <lineage>
        <taxon>Bacteria</taxon>
        <taxon>Pseudomonadati</taxon>
        <taxon>Pseudomonadota</taxon>
        <taxon>Gammaproteobacteria</taxon>
        <taxon>Legionellales</taxon>
        <taxon>Legionellaceae</taxon>
        <taxon>Legionella</taxon>
    </lineage>
</organism>
<comment type="caution">
    <text evidence="2">The sequence shown here is derived from an EMBL/GenBank/DDBJ whole genome shotgun (WGS) entry which is preliminary data.</text>
</comment>
<feature type="region of interest" description="Disordered" evidence="1">
    <location>
        <begin position="53"/>
        <end position="83"/>
    </location>
</feature>
<dbReference type="STRING" id="1122169.Lsha_0317"/>
<dbReference type="PATRIC" id="fig|1122169.6.peg.354"/>
<evidence type="ECO:0000313" key="3">
    <source>
        <dbReference type="Proteomes" id="UP000054600"/>
    </source>
</evidence>
<proteinExistence type="predicted"/>
<dbReference type="RefSeq" id="WP_018575836.1">
    <property type="nucleotide sequence ID" value="NZ_KB892381.1"/>
</dbReference>
<dbReference type="EMBL" id="LNYW01000016">
    <property type="protein sequence ID" value="KTD64948.1"/>
    <property type="molecule type" value="Genomic_DNA"/>
</dbReference>
<reference evidence="2 3" key="1">
    <citation type="submission" date="2015-11" db="EMBL/GenBank/DDBJ databases">
        <title>Genomic analysis of 38 Legionella species identifies large and diverse effector repertoires.</title>
        <authorList>
            <person name="Burstein D."/>
            <person name="Amaro F."/>
            <person name="Zusman T."/>
            <person name="Lifshitz Z."/>
            <person name="Cohen O."/>
            <person name="Gilbert J.A."/>
            <person name="Pupko T."/>
            <person name="Shuman H.A."/>
            <person name="Segal G."/>
        </authorList>
    </citation>
    <scope>NUCLEOTIDE SEQUENCE [LARGE SCALE GENOMIC DNA]</scope>
    <source>
        <strain evidence="2 3">ATCC 49655</strain>
    </source>
</reference>
<keyword evidence="3" id="KW-1185">Reference proteome</keyword>